<evidence type="ECO:0000313" key="1">
    <source>
        <dbReference type="EMBL" id="AFO52156.1"/>
    </source>
</evidence>
<organism evidence="1 2">
    <name type="scientific">Mycoplasma haematolamae (strain Purdue)</name>
    <dbReference type="NCBI Taxonomy" id="1212765"/>
    <lineage>
        <taxon>Bacteria</taxon>
        <taxon>Bacillati</taxon>
        <taxon>Mycoplasmatota</taxon>
        <taxon>Mollicutes</taxon>
        <taxon>Mycoplasmataceae</taxon>
        <taxon>Mycoplasma</taxon>
    </lineage>
</organism>
<name>I7CG00_MYCHA</name>
<reference evidence="1 2" key="1">
    <citation type="journal article" date="2012" name="J. Bacteriol.">
        <title>Genome Sequence of "Candidatus Mycoplasma haemolamae" Strain Purdue, a Red Blood Cell Pathogen of Alpacas (Vicugna pacos) and Llamas (Lama glama).</title>
        <authorList>
            <person name="Guimaraes A.M."/>
            <person name="Toth B."/>
            <person name="Santos A.P."/>
            <person name="do Nascimento N.C."/>
            <person name="Kritchevsky J.E."/>
            <person name="Messick J.B."/>
        </authorList>
    </citation>
    <scope>NUCLEOTIDE SEQUENCE [LARGE SCALE GENOMIC DNA]</scope>
    <source>
        <strain evidence="1 2">Purdue</strain>
    </source>
</reference>
<dbReference type="HOGENOM" id="CLU_159943_0_0_14"/>
<evidence type="ECO:0000313" key="2">
    <source>
        <dbReference type="Proteomes" id="UP000006502"/>
    </source>
</evidence>
<dbReference type="PATRIC" id="fig|1212765.3.peg.650"/>
<dbReference type="STRING" id="1212765.MHLP_02880"/>
<sequence length="109" mass="12003">MIFSSKAMTALGIAGGIGAGPYGVAMVSSRVVSAPPAQGKQGFGDVCLLDEKTCAMIKDTDVEEDEEEDKEKKWQEEARDDDFCGWGFDFVKEMNTYQKCLEYEQKQSG</sequence>
<reference evidence="2" key="2">
    <citation type="submission" date="2012-07" db="EMBL/GenBank/DDBJ databases">
        <title>Complete genome sequence of 'Candidatus Mycoplasma haemolamae'.</title>
        <authorList>
            <person name="Guimaraes A.M.S."/>
            <person name="Toth B."/>
            <person name="Santos A.P."/>
            <person name="Nascimento N.C."/>
            <person name="Sojka J.E."/>
            <person name="Messick J.B."/>
        </authorList>
    </citation>
    <scope>NUCLEOTIDE SEQUENCE [LARGE SCALE GENOMIC DNA]</scope>
    <source>
        <strain evidence="2">Purdue</strain>
    </source>
</reference>
<accession>I7CG00</accession>
<dbReference type="OrthoDB" id="399265at2"/>
<dbReference type="Proteomes" id="UP000006502">
    <property type="component" value="Chromosome"/>
</dbReference>
<gene>
    <name evidence="1" type="ordered locus">MHLP_02880</name>
</gene>
<dbReference type="KEGG" id="mhl:MHLP_02880"/>
<dbReference type="EMBL" id="CP003731">
    <property type="protein sequence ID" value="AFO52156.1"/>
    <property type="molecule type" value="Genomic_DNA"/>
</dbReference>
<dbReference type="AlphaFoldDB" id="I7CG00"/>
<keyword evidence="2" id="KW-1185">Reference proteome</keyword>
<proteinExistence type="predicted"/>
<protein>
    <submittedName>
        <fullName evidence="1">Uncharacterized protein</fullName>
    </submittedName>
</protein>